<dbReference type="GO" id="GO:0016874">
    <property type="term" value="F:ligase activity"/>
    <property type="evidence" value="ECO:0007669"/>
    <property type="project" value="UniProtKB-KW"/>
</dbReference>
<evidence type="ECO:0000256" key="1">
    <source>
        <dbReference type="ARBA" id="ARBA00004141"/>
    </source>
</evidence>
<evidence type="ECO:0000256" key="5">
    <source>
        <dbReference type="SAM" id="Phobius"/>
    </source>
</evidence>
<evidence type="ECO:0000313" key="8">
    <source>
        <dbReference type="Proteomes" id="UP000269689"/>
    </source>
</evidence>
<feature type="transmembrane region" description="Helical" evidence="5">
    <location>
        <begin position="218"/>
        <end position="239"/>
    </location>
</feature>
<dbReference type="Pfam" id="PF04932">
    <property type="entry name" value="Wzy_C"/>
    <property type="match status" value="1"/>
</dbReference>
<name>A0A3N4UMI6_9RHOB</name>
<feature type="transmembrane region" description="Helical" evidence="5">
    <location>
        <begin position="171"/>
        <end position="187"/>
    </location>
</feature>
<feature type="transmembrane region" description="Helical" evidence="5">
    <location>
        <begin position="54"/>
        <end position="74"/>
    </location>
</feature>
<accession>A0A3N4UMI6</accession>
<keyword evidence="7" id="KW-0436">Ligase</keyword>
<dbReference type="AlphaFoldDB" id="A0A3N4UMI6"/>
<feature type="transmembrane region" description="Helical" evidence="5">
    <location>
        <begin position="25"/>
        <end position="42"/>
    </location>
</feature>
<dbReference type="InterPro" id="IPR007016">
    <property type="entry name" value="O-antigen_ligase-rel_domated"/>
</dbReference>
<feature type="transmembrane region" description="Helical" evidence="5">
    <location>
        <begin position="193"/>
        <end position="211"/>
    </location>
</feature>
<dbReference type="InterPro" id="IPR051533">
    <property type="entry name" value="WaaL-like"/>
</dbReference>
<evidence type="ECO:0000256" key="3">
    <source>
        <dbReference type="ARBA" id="ARBA00022989"/>
    </source>
</evidence>
<dbReference type="RefSeq" id="WP_170162682.1">
    <property type="nucleotide sequence ID" value="NZ_RKQK01000001.1"/>
</dbReference>
<dbReference type="PANTHER" id="PTHR37422:SF13">
    <property type="entry name" value="LIPOPOLYSACCHARIDE BIOSYNTHESIS PROTEIN PA4999-RELATED"/>
    <property type="match status" value="1"/>
</dbReference>
<keyword evidence="2 5" id="KW-0812">Transmembrane</keyword>
<evidence type="ECO:0000313" key="7">
    <source>
        <dbReference type="EMBL" id="RPE71866.1"/>
    </source>
</evidence>
<evidence type="ECO:0000259" key="6">
    <source>
        <dbReference type="Pfam" id="PF04932"/>
    </source>
</evidence>
<reference evidence="7 8" key="1">
    <citation type="submission" date="2018-11" db="EMBL/GenBank/DDBJ databases">
        <title>Genomic Encyclopedia of Type Strains, Phase IV (KMG-IV): sequencing the most valuable type-strain genomes for metagenomic binning, comparative biology and taxonomic classification.</title>
        <authorList>
            <person name="Goeker M."/>
        </authorList>
    </citation>
    <scope>NUCLEOTIDE SEQUENCE [LARGE SCALE GENOMIC DNA]</scope>
    <source>
        <strain evidence="7 8">DSM 104731</strain>
    </source>
</reference>
<feature type="transmembrane region" description="Helical" evidence="5">
    <location>
        <begin position="341"/>
        <end position="359"/>
    </location>
</feature>
<comment type="caution">
    <text evidence="7">The sequence shown here is derived from an EMBL/GenBank/DDBJ whole genome shotgun (WGS) entry which is preliminary data.</text>
</comment>
<evidence type="ECO:0000256" key="2">
    <source>
        <dbReference type="ARBA" id="ARBA00022692"/>
    </source>
</evidence>
<gene>
    <name evidence="7" type="ORF">EDD53_0997</name>
</gene>
<protein>
    <submittedName>
        <fullName evidence="7">O-antigen ligase</fullName>
    </submittedName>
</protein>
<feature type="transmembrane region" description="Helical" evidence="5">
    <location>
        <begin position="80"/>
        <end position="99"/>
    </location>
</feature>
<dbReference type="GO" id="GO:0016020">
    <property type="term" value="C:membrane"/>
    <property type="evidence" value="ECO:0007669"/>
    <property type="project" value="UniProtKB-SubCell"/>
</dbReference>
<keyword evidence="3 5" id="KW-1133">Transmembrane helix</keyword>
<feature type="domain" description="O-antigen ligase-related" evidence="6">
    <location>
        <begin position="176"/>
        <end position="318"/>
    </location>
</feature>
<feature type="transmembrane region" description="Helical" evidence="5">
    <location>
        <begin position="371"/>
        <end position="388"/>
    </location>
</feature>
<organism evidence="7 8">
    <name type="scientific">Pacificibacter maritimus</name>
    <dbReference type="NCBI Taxonomy" id="762213"/>
    <lineage>
        <taxon>Bacteria</taxon>
        <taxon>Pseudomonadati</taxon>
        <taxon>Pseudomonadota</taxon>
        <taxon>Alphaproteobacteria</taxon>
        <taxon>Rhodobacterales</taxon>
        <taxon>Roseobacteraceae</taxon>
        <taxon>Pacificibacter</taxon>
    </lineage>
</organism>
<proteinExistence type="predicted"/>
<feature type="transmembrane region" description="Helical" evidence="5">
    <location>
        <begin position="307"/>
        <end position="329"/>
    </location>
</feature>
<sequence length="396" mass="43574">MNNVVFVLLFGFILASVSIKSNQITFLIAFSAAALFLVLCALTRIKTGLLGIPFLVALTLVWIALTAIWAPSFVETSIKVLRASCVVIAIFCGVSLLGVQRVMRNLPALVFTMIVAQYIAIFFFSFGVHAEHEVYLRGAWRGFMAHKNEAGALGAVAVLVFAREIFLRPSLFMLLGLTLSSIFLLQTNSETSFVLVFLGLFTLFAFNSFRLSRLWRYLLTLTALASIIVIFIIVVGSSISETIFGDPYGFTGRVGLWKAAIYYWELHPIIGNGFRSVFGNPNVNLFSIAQTPYTVLAPHPHNGYVDMLSGTGLVGFLLATFAFLVGPIYRALKISNITAKTPVPLCTAIIVFSAARAFFEGSILQYDNAAWVLWLLALAIFFQYFSDIKKGSNDDS</sequence>
<keyword evidence="4 5" id="KW-0472">Membrane</keyword>
<feature type="transmembrane region" description="Helical" evidence="5">
    <location>
        <begin position="106"/>
        <end position="130"/>
    </location>
</feature>
<dbReference type="Proteomes" id="UP000269689">
    <property type="component" value="Unassembled WGS sequence"/>
</dbReference>
<comment type="subcellular location">
    <subcellularLocation>
        <location evidence="1">Membrane</location>
        <topology evidence="1">Multi-pass membrane protein</topology>
    </subcellularLocation>
</comment>
<dbReference type="EMBL" id="RKQK01000001">
    <property type="protein sequence ID" value="RPE71866.1"/>
    <property type="molecule type" value="Genomic_DNA"/>
</dbReference>
<evidence type="ECO:0000256" key="4">
    <source>
        <dbReference type="ARBA" id="ARBA00023136"/>
    </source>
</evidence>
<dbReference type="PANTHER" id="PTHR37422">
    <property type="entry name" value="TEICHURONIC ACID BIOSYNTHESIS PROTEIN TUAE"/>
    <property type="match status" value="1"/>
</dbReference>
<keyword evidence="8" id="KW-1185">Reference proteome</keyword>